<comment type="caution">
    <text evidence="3">The sequence shown here is derived from an EMBL/GenBank/DDBJ whole genome shotgun (WGS) entry which is preliminary data.</text>
</comment>
<organism evidence="3 4">
    <name type="scientific">Prosthecobacter fusiformis</name>
    <dbReference type="NCBI Taxonomy" id="48464"/>
    <lineage>
        <taxon>Bacteria</taxon>
        <taxon>Pseudomonadati</taxon>
        <taxon>Verrucomicrobiota</taxon>
        <taxon>Verrucomicrobiia</taxon>
        <taxon>Verrucomicrobiales</taxon>
        <taxon>Verrucomicrobiaceae</taxon>
        <taxon>Prosthecobacter</taxon>
    </lineage>
</organism>
<dbReference type="Pfam" id="PF14436">
    <property type="entry name" value="EndoU_bacteria"/>
    <property type="match status" value="1"/>
</dbReference>
<protein>
    <submittedName>
        <fullName evidence="3">EndoU nuclease-like protein</fullName>
    </submittedName>
</protein>
<evidence type="ECO:0000259" key="2">
    <source>
        <dbReference type="Pfam" id="PF14436"/>
    </source>
</evidence>
<dbReference type="Proteomes" id="UP000295662">
    <property type="component" value="Unassembled WGS sequence"/>
</dbReference>
<evidence type="ECO:0000313" key="4">
    <source>
        <dbReference type="Proteomes" id="UP000295662"/>
    </source>
</evidence>
<feature type="compositionally biased region" description="Pro residues" evidence="1">
    <location>
        <begin position="1361"/>
        <end position="1370"/>
    </location>
</feature>
<proteinExistence type="predicted"/>
<dbReference type="EMBL" id="SOCA01000024">
    <property type="protein sequence ID" value="TDU62099.1"/>
    <property type="molecule type" value="Genomic_DNA"/>
</dbReference>
<dbReference type="RefSeq" id="WP_208300463.1">
    <property type="nucleotide sequence ID" value="NZ_SOCA01000024.1"/>
</dbReference>
<keyword evidence="4" id="KW-1185">Reference proteome</keyword>
<feature type="domain" description="Bacterial EndoU nuclease" evidence="2">
    <location>
        <begin position="1375"/>
        <end position="1498"/>
    </location>
</feature>
<evidence type="ECO:0000313" key="3">
    <source>
        <dbReference type="EMBL" id="TDU62099.1"/>
    </source>
</evidence>
<dbReference type="InterPro" id="IPR029501">
    <property type="entry name" value="EndoU_bac"/>
</dbReference>
<sequence length="1499" mass="161332">MAGQQLRRWREEEGRALSVPGVMPPAVLRPEQDGQLRPVVPGVPAAGGMGGAGAAAAPTQPAWMREDEGTARPRLAPAPALGDYEREWQGMRPVVQNPWHTMDEAEVRQLLPAEPALGDLMNPPGPGVQIVDAVDRPSPEVRRARKLAEHGFTEWKSPAPFHPNLLPRAPGEQAGQGDAAERWLEGESANSAVRRLFERRPPMPGENAFLQLMPSILPKGERVEGSWQGDPLRELPNLPREGVDGYVKLMHDSGPVAEMGEEGKAAGFGAGLSLPPLNPGAKGEVAQGPGGPLLPGGAPSPALPPVTAPPAPTVRPPLWKQRTTRGELGEVVDRFANGQWLVNLGEGDAQRQAVFHDRQVAGMTGMSRPELEAFMDQQDLRVPDEPVPTGDVPLGRLLTQPESLGRVTGRAVDQVQRLLPEALTGDVAVFPDVQHYLDAGGTWTPEMSAGLASGQPFMDAATGRRVILADGVHPRAGESARAALARTVREAATGGGRLDRLLGPHELETRRFDNLVKHIRKDELEAITADPAFAHLAGDSRGLGLEWLSRIAQQRPELLYQRSLPRQMVQVMRDAADLSGGRLPGEAAPPTDADVPQGAMIQDVNGMQLRLASATAGGGGVQVEKEAAEPADDTEFRNKAVHSALEGVMSGKSSFEALNEWRAQFPKSDEMGSQIFLDAYQSISRVVSPAYDMIQEFMDATERKMTGKAEPSDEAFLTAGADWLIDEVNEKDRPLILAALRAEAEKRGLINAEKKGTGYVRGATQMLHGAGQVMAPWTVGKSTEANLFWQQMGESIFRFSKGMITDRDGYEKRLMHVPESGDTRYSGGPILTLQDAIDFVNEKALEEPLTGSIQSNSFAHGYMPPPDMRRTISPDANATRLIQEAKSRALKALQIKAEIENLGNKTDPIPNVFASTLGTSGVAMGMTVATRGMALPFLIAGYKNIEFNELSLKYPEMSREDRAQIAWISGTVQAAADRLGASMLTKLPGIKSLLTKQITKQLISSTLGRLAAVNVGENLVEGVQDIITPALMQALKSDVPGYDWEAEKRAFWNGRADVAIGMLPLTLLGLGQASLQDVNGAQELLTQDDVLASAGITEADRKAIVEKAQSGDGEAAQTALQQAWGRRDPAIAAEHQKRISDQEARVDQVFTEAMRRGVMPEITPGEDGRFMVTDSAGNEASFATRQEALAAAITQMTDPQRAEVEGMLEGTKNLEPANPSPASGSVEPGGLLVAEPSLSEVHDEAAAQGLVPPIREEDGKFIVTDHEGTPAVFTDREDATKAAFAFMTPEQREKVRAMVEEKAKQSSWVLPQNHMHSRVSVQENPHINISNVKPQADKSAQIQAGRNDSPQPTSSTDSIPEVPPDEPPNVGPSIDFDHIIGAEINPKGKATGGHSLVNGDVRIIPGTEGPPNASGIYEAGVEMKHPSKSETWIAKTSNGGRNTMFPKNWSAGQIQAEVEAAWNSPSKIINGQRWQAVSPSGAKIEGFINPKRITAYPKY</sequence>
<accession>A0A4R7RJT9</accession>
<name>A0A4R7RJT9_9BACT</name>
<evidence type="ECO:0000256" key="1">
    <source>
        <dbReference type="SAM" id="MobiDB-lite"/>
    </source>
</evidence>
<feature type="region of interest" description="Disordered" evidence="1">
    <location>
        <begin position="278"/>
        <end position="318"/>
    </location>
</feature>
<dbReference type="GO" id="GO:0004519">
    <property type="term" value="F:endonuclease activity"/>
    <property type="evidence" value="ECO:0007669"/>
    <property type="project" value="InterPro"/>
</dbReference>
<feature type="region of interest" description="Disordered" evidence="1">
    <location>
        <begin position="1335"/>
        <end position="1376"/>
    </location>
</feature>
<feature type="compositionally biased region" description="Pro residues" evidence="1">
    <location>
        <begin position="301"/>
        <end position="315"/>
    </location>
</feature>
<feature type="compositionally biased region" description="Polar residues" evidence="1">
    <location>
        <begin position="1335"/>
        <end position="1358"/>
    </location>
</feature>
<gene>
    <name evidence="3" type="ORF">EI77_04737</name>
</gene>
<reference evidence="3 4" key="1">
    <citation type="submission" date="2019-03" db="EMBL/GenBank/DDBJ databases">
        <title>Genomic Encyclopedia of Archaeal and Bacterial Type Strains, Phase II (KMG-II): from individual species to whole genera.</title>
        <authorList>
            <person name="Goeker M."/>
        </authorList>
    </citation>
    <scope>NUCLEOTIDE SEQUENCE [LARGE SCALE GENOMIC DNA]</scope>
    <source>
        <strain evidence="3 4">ATCC 25309</strain>
    </source>
</reference>